<dbReference type="Gene3D" id="3.40.50.2000">
    <property type="entry name" value="Glycogen Phosphorylase B"/>
    <property type="match status" value="2"/>
</dbReference>
<evidence type="ECO:0000313" key="3">
    <source>
        <dbReference type="Proteomes" id="UP001231616"/>
    </source>
</evidence>
<dbReference type="EMBL" id="JAUZVZ010000011">
    <property type="protein sequence ID" value="MDP4536382.1"/>
    <property type="molecule type" value="Genomic_DNA"/>
</dbReference>
<dbReference type="SUPFAM" id="SSF53756">
    <property type="entry name" value="UDP-Glycosyltransferase/glycogen phosphorylase"/>
    <property type="match status" value="1"/>
</dbReference>
<dbReference type="Pfam" id="PF13439">
    <property type="entry name" value="Glyco_transf_4"/>
    <property type="match status" value="1"/>
</dbReference>
<keyword evidence="3" id="KW-1185">Reference proteome</keyword>
<reference evidence="2 3" key="1">
    <citation type="submission" date="2023-08" db="EMBL/GenBank/DDBJ databases">
        <authorList>
            <person name="Joshi A."/>
            <person name="Thite S."/>
        </authorList>
    </citation>
    <scope>NUCLEOTIDE SEQUENCE [LARGE SCALE GENOMIC DNA]</scope>
    <source>
        <strain evidence="2 3">AC40</strain>
    </source>
</reference>
<gene>
    <name evidence="2" type="ORF">Q3O60_09285</name>
</gene>
<dbReference type="RefSeq" id="WP_305893648.1">
    <property type="nucleotide sequence ID" value="NZ_JAUZVZ010000011.1"/>
</dbReference>
<proteinExistence type="predicted"/>
<evidence type="ECO:0000313" key="2">
    <source>
        <dbReference type="EMBL" id="MDP4536382.1"/>
    </source>
</evidence>
<protein>
    <submittedName>
        <fullName evidence="2">Glycosyltransferase</fullName>
        <ecNumber evidence="2">2.4.-.-</ecNumber>
    </submittedName>
</protein>
<accession>A0ABT9GZB0</accession>
<dbReference type="PANTHER" id="PTHR45947:SF15">
    <property type="entry name" value="TEICHURONIC ACID BIOSYNTHESIS GLYCOSYLTRANSFERASE TUAC-RELATED"/>
    <property type="match status" value="1"/>
</dbReference>
<dbReference type="InterPro" id="IPR028098">
    <property type="entry name" value="Glyco_trans_4-like_N"/>
</dbReference>
<dbReference type="PANTHER" id="PTHR45947">
    <property type="entry name" value="SULFOQUINOVOSYL TRANSFERASE SQD2"/>
    <property type="match status" value="1"/>
</dbReference>
<dbReference type="InterPro" id="IPR050194">
    <property type="entry name" value="Glycosyltransferase_grp1"/>
</dbReference>
<organism evidence="2 3">
    <name type="scientific">Alkalimonas collagenimarina</name>
    <dbReference type="NCBI Taxonomy" id="400390"/>
    <lineage>
        <taxon>Bacteria</taxon>
        <taxon>Pseudomonadati</taxon>
        <taxon>Pseudomonadota</taxon>
        <taxon>Gammaproteobacteria</taxon>
        <taxon>Alkalimonas</taxon>
    </lineage>
</organism>
<feature type="domain" description="Glycosyltransferase subfamily 4-like N-terminal" evidence="1">
    <location>
        <begin position="72"/>
        <end position="191"/>
    </location>
</feature>
<dbReference type="Proteomes" id="UP001231616">
    <property type="component" value="Unassembled WGS sequence"/>
</dbReference>
<keyword evidence="2" id="KW-0328">Glycosyltransferase</keyword>
<sequence length="371" mass="41189">MAAKQASLLAITNLYPLPWAPHRASFNKQQFDLLAEHVSLRIMVLVPWREWLQHKKDYSKSSQATQQLCYVPYFQLPGFGRSLTPWFQRFAIARSKKWIEQSPPSHIIASWAFPDAIACLMYAKNKPVEVLVKTHGTDINEHTLYPKRRKIMARWLKEAKTIFCASQALATKVIELGIPSTQVYTNYNGVNSAIFYPEAQTTSSERLLFVGNLLETKGVFELIDAFIAIAETTPASLHFVGQGPAMAELQRKATAAGLSERIHLHGALPLTDVAEHIRQAAVVVLPSYREGVPNVLLEACACGVPVVATRVGGIPEVVTNETGILVDAKNSNALAEAISTALAKPWQKSAIVQHAARFNWQQNIKNFLARL</sequence>
<dbReference type="GO" id="GO:0016757">
    <property type="term" value="F:glycosyltransferase activity"/>
    <property type="evidence" value="ECO:0007669"/>
    <property type="project" value="UniProtKB-KW"/>
</dbReference>
<evidence type="ECO:0000259" key="1">
    <source>
        <dbReference type="Pfam" id="PF13439"/>
    </source>
</evidence>
<keyword evidence="2" id="KW-0808">Transferase</keyword>
<comment type="caution">
    <text evidence="2">The sequence shown here is derived from an EMBL/GenBank/DDBJ whole genome shotgun (WGS) entry which is preliminary data.</text>
</comment>
<dbReference type="Pfam" id="PF13692">
    <property type="entry name" value="Glyco_trans_1_4"/>
    <property type="match status" value="1"/>
</dbReference>
<dbReference type="EC" id="2.4.-.-" evidence="2"/>
<name>A0ABT9GZB0_9GAMM</name>